<evidence type="ECO:0000256" key="5">
    <source>
        <dbReference type="ARBA" id="ARBA00023002"/>
    </source>
</evidence>
<dbReference type="PANTHER" id="PTHR11474">
    <property type="entry name" value="TYROSINASE FAMILY MEMBER"/>
    <property type="match status" value="1"/>
</dbReference>
<keyword evidence="8" id="KW-0470">Melanin biosynthesis</keyword>
<evidence type="ECO:0000256" key="2">
    <source>
        <dbReference type="ARBA" id="ARBA00009928"/>
    </source>
</evidence>
<reference evidence="14 15" key="1">
    <citation type="journal article" date="2013" name="PLoS Genet.">
        <title>Genomic mechanisms accounting for the adaptation to parasitism in nematode-trapping fungi.</title>
        <authorList>
            <person name="Meerupati T."/>
            <person name="Andersson K.M."/>
            <person name="Friman E."/>
            <person name="Kumar D."/>
            <person name="Tunlid A."/>
            <person name="Ahren D."/>
        </authorList>
    </citation>
    <scope>NUCLEOTIDE SEQUENCE [LARGE SCALE GENOMIC DNA]</scope>
    <source>
        <strain evidence="14 15">CBS 200.50</strain>
    </source>
</reference>
<dbReference type="AlphaFoldDB" id="S8BZR0"/>
<keyword evidence="5" id="KW-0560">Oxidoreductase</keyword>
<dbReference type="Pfam" id="PF18132">
    <property type="entry name" value="Tyrosinase_C"/>
    <property type="match status" value="1"/>
</dbReference>
<evidence type="ECO:0000313" key="15">
    <source>
        <dbReference type="Proteomes" id="UP000015100"/>
    </source>
</evidence>
<dbReference type="Proteomes" id="UP000015100">
    <property type="component" value="Unassembled WGS sequence"/>
</dbReference>
<evidence type="ECO:0000256" key="1">
    <source>
        <dbReference type="ARBA" id="ARBA00001973"/>
    </source>
</evidence>
<accession>S8BZR0</accession>
<dbReference type="GO" id="GO:0042438">
    <property type="term" value="P:melanin biosynthetic process"/>
    <property type="evidence" value="ECO:0007669"/>
    <property type="project" value="UniProtKB-KW"/>
</dbReference>
<evidence type="ECO:0000256" key="8">
    <source>
        <dbReference type="ARBA" id="ARBA00023101"/>
    </source>
</evidence>
<dbReference type="PANTHER" id="PTHR11474:SF76">
    <property type="entry name" value="SHKT DOMAIN-CONTAINING PROTEIN"/>
    <property type="match status" value="1"/>
</dbReference>
<dbReference type="EMBL" id="AQGS01000025">
    <property type="protein sequence ID" value="EPS44933.1"/>
    <property type="molecule type" value="Genomic_DNA"/>
</dbReference>
<dbReference type="SUPFAM" id="SSF48056">
    <property type="entry name" value="Di-copper centre-containing domain"/>
    <property type="match status" value="1"/>
</dbReference>
<evidence type="ECO:0000256" key="10">
    <source>
        <dbReference type="ARBA" id="ARBA00048881"/>
    </source>
</evidence>
<evidence type="ECO:0000256" key="11">
    <source>
        <dbReference type="SAM" id="MobiDB-lite"/>
    </source>
</evidence>
<dbReference type="GO" id="GO:0004503">
    <property type="term" value="F:tyrosinase activity"/>
    <property type="evidence" value="ECO:0007669"/>
    <property type="project" value="UniProtKB-EC"/>
</dbReference>
<dbReference type="eggNOG" id="ENOG502RF2C">
    <property type="taxonomic scope" value="Eukaryota"/>
</dbReference>
<comment type="catalytic activity">
    <reaction evidence="9">
        <text>2 L-dopa + O2 = 2 L-dopaquinone + 2 H2O</text>
        <dbReference type="Rhea" id="RHEA:34287"/>
        <dbReference type="ChEBI" id="CHEBI:15377"/>
        <dbReference type="ChEBI" id="CHEBI:15379"/>
        <dbReference type="ChEBI" id="CHEBI:57504"/>
        <dbReference type="ChEBI" id="CHEBI:57924"/>
        <dbReference type="EC" id="1.14.18.1"/>
    </reaction>
</comment>
<dbReference type="InterPro" id="IPR050316">
    <property type="entry name" value="Tyrosinase/Hemocyanin"/>
</dbReference>
<comment type="caution">
    <text evidence="14">The sequence shown here is derived from an EMBL/GenBank/DDBJ whole genome shotgun (WGS) entry which is preliminary data.</text>
</comment>
<dbReference type="InterPro" id="IPR008922">
    <property type="entry name" value="Di-copper_centre_dom_sf"/>
</dbReference>
<dbReference type="OrthoDB" id="1658288at2759"/>
<dbReference type="PRINTS" id="PR00092">
    <property type="entry name" value="TYROSINASE"/>
</dbReference>
<organism evidence="14 15">
    <name type="scientific">Dactylellina haptotyla (strain CBS 200.50)</name>
    <name type="common">Nematode-trapping fungus</name>
    <name type="synonym">Monacrosporium haptotylum</name>
    <dbReference type="NCBI Taxonomy" id="1284197"/>
    <lineage>
        <taxon>Eukaryota</taxon>
        <taxon>Fungi</taxon>
        <taxon>Dikarya</taxon>
        <taxon>Ascomycota</taxon>
        <taxon>Pezizomycotina</taxon>
        <taxon>Orbiliomycetes</taxon>
        <taxon>Orbiliales</taxon>
        <taxon>Orbiliaceae</taxon>
        <taxon>Dactylellina</taxon>
    </lineage>
</organism>
<evidence type="ECO:0000256" key="4">
    <source>
        <dbReference type="ARBA" id="ARBA00022723"/>
    </source>
</evidence>
<evidence type="ECO:0000256" key="7">
    <source>
        <dbReference type="ARBA" id="ARBA00023033"/>
    </source>
</evidence>
<keyword evidence="15" id="KW-1185">Reference proteome</keyword>
<keyword evidence="4" id="KW-0479">Metal-binding</keyword>
<dbReference type="Gene3D" id="1.10.1280.10">
    <property type="entry name" value="Di-copper center containing domain from catechol oxidase"/>
    <property type="match status" value="1"/>
</dbReference>
<evidence type="ECO:0000313" key="14">
    <source>
        <dbReference type="EMBL" id="EPS44933.1"/>
    </source>
</evidence>
<evidence type="ECO:0000256" key="12">
    <source>
        <dbReference type="SAM" id="SignalP"/>
    </source>
</evidence>
<evidence type="ECO:0000259" key="13">
    <source>
        <dbReference type="PROSITE" id="PS00498"/>
    </source>
</evidence>
<sequence>MKGTSFALQTLVSVLSLNAAISSVSAVPLDSEADWLFAANNFVKRDTVAKRAGPPSPVQPGQPTNCNMWKYIQTSDTCSSLAVKYKDKGLTEQVFLNYNPAAKVSGKCSLKQKVYVCISTRAAPTPTPKGPGVKAVSTSSAAPVKSAEGEVAVDEPSTSSAAPSASASAKAAAGGDDDDDDASPTSASAGGDDKATATKASGAWGKIAGPSGTQIVGAGAGTCAERQNINTMQTKQPDVFNLLVLALSQMQLANGSDPLSYYGLSSIHGAPYAAWPDPTAQGDYDPKYGYCTHRSILFATWHRPYMLALEQTVWQTGVQIANTFSGADKTKYVAASKLLRWPYWDWADKDSQSSVPACAMTPTIKVMKPGDDGSATEAEIDNPFYAYRFKEGEGTFLKAPFTGLKQTNRRPRGAQGTSLDAAANTAMQSGFATRRKLAFTNLASEKGFNYFSNQLENMHNDVHVQMGGNGIMSYISYAAFDPIFWLHHNNIDRMLAIWQAANPGVYLEADAAVPTFQRHVGDGVKDGMDTQLYPWKHPDGSWWTSNDVKDVTSIWGYGYGYPEVPCSYKGKSSSELDDFATSQINTLYNDDADANTKLKGRATSKATTSGSSTTEWAVNILVDQSELPGTFAIYAFMGMPPSDITKWDNCDHKISTLSLLGAPGVKRMSRVEAMEVPLNPMLKKKGFKGNTKQTEDYLNKNLIWACLNIDTAGTAKLVDVKKMRSLKVAVTSTNVTTTSDKKKKPKYGDAVISTASTKNNVKIGGATSANELVQPKRLDGKQQPLRKGILKIVAPKKSG</sequence>
<dbReference type="InterPro" id="IPR002227">
    <property type="entry name" value="Tyrosinase_Cu-bd"/>
</dbReference>
<evidence type="ECO:0000256" key="6">
    <source>
        <dbReference type="ARBA" id="ARBA00023008"/>
    </source>
</evidence>
<evidence type="ECO:0000256" key="9">
    <source>
        <dbReference type="ARBA" id="ARBA00048233"/>
    </source>
</evidence>
<dbReference type="EC" id="1.14.18.1" evidence="3"/>
<comment type="cofactor">
    <cofactor evidence="1">
        <name>Cu(2+)</name>
        <dbReference type="ChEBI" id="CHEBI:29036"/>
    </cofactor>
</comment>
<comment type="catalytic activity">
    <reaction evidence="10">
        <text>L-tyrosine + O2 = L-dopaquinone + H2O</text>
        <dbReference type="Rhea" id="RHEA:18117"/>
        <dbReference type="ChEBI" id="CHEBI:15377"/>
        <dbReference type="ChEBI" id="CHEBI:15379"/>
        <dbReference type="ChEBI" id="CHEBI:57924"/>
        <dbReference type="ChEBI" id="CHEBI:58315"/>
        <dbReference type="EC" id="1.14.18.1"/>
    </reaction>
</comment>
<dbReference type="HOGENOM" id="CLU_013691_0_0_1"/>
<name>S8BZR0_DACHA</name>
<feature type="compositionally biased region" description="Low complexity" evidence="11">
    <location>
        <begin position="157"/>
        <end position="174"/>
    </location>
</feature>
<evidence type="ECO:0000256" key="3">
    <source>
        <dbReference type="ARBA" id="ARBA00011906"/>
    </source>
</evidence>
<dbReference type="GO" id="GO:0046872">
    <property type="term" value="F:metal ion binding"/>
    <property type="evidence" value="ECO:0007669"/>
    <property type="project" value="UniProtKB-KW"/>
</dbReference>
<feature type="domain" description="Tyrosinase copper-binding" evidence="13">
    <location>
        <begin position="481"/>
        <end position="492"/>
    </location>
</feature>
<keyword evidence="7" id="KW-0503">Monooxygenase</keyword>
<gene>
    <name evidence="14" type="ORF">H072_1090</name>
</gene>
<protein>
    <recommendedName>
        <fullName evidence="3">tyrosinase</fullName>
        <ecNumber evidence="3">1.14.18.1</ecNumber>
    </recommendedName>
</protein>
<comment type="similarity">
    <text evidence="2">Belongs to the tyrosinase family.</text>
</comment>
<dbReference type="OMA" id="EWAVNIL"/>
<dbReference type="InterPro" id="IPR041640">
    <property type="entry name" value="Tyrosinase_C"/>
</dbReference>
<dbReference type="Pfam" id="PF00264">
    <property type="entry name" value="Tyrosinase"/>
    <property type="match status" value="1"/>
</dbReference>
<feature type="signal peptide" evidence="12">
    <location>
        <begin position="1"/>
        <end position="26"/>
    </location>
</feature>
<feature type="region of interest" description="Disordered" evidence="11">
    <location>
        <begin position="125"/>
        <end position="196"/>
    </location>
</feature>
<reference evidence="15" key="2">
    <citation type="submission" date="2013-04" db="EMBL/GenBank/DDBJ databases">
        <title>Genomic mechanisms accounting for the adaptation to parasitism in nematode-trapping fungi.</title>
        <authorList>
            <person name="Ahren D.G."/>
        </authorList>
    </citation>
    <scope>NUCLEOTIDE SEQUENCE [LARGE SCALE GENOMIC DNA]</scope>
    <source>
        <strain evidence="15">CBS 200.50</strain>
    </source>
</reference>
<keyword evidence="12" id="KW-0732">Signal</keyword>
<dbReference type="STRING" id="1284197.S8BZR0"/>
<proteinExistence type="inferred from homology"/>
<dbReference type="PROSITE" id="PS00498">
    <property type="entry name" value="TYROSINASE_2"/>
    <property type="match status" value="1"/>
</dbReference>
<feature type="chain" id="PRO_5004561718" description="tyrosinase" evidence="12">
    <location>
        <begin position="27"/>
        <end position="799"/>
    </location>
</feature>
<keyword evidence="6" id="KW-0186">Copper</keyword>